<evidence type="ECO:0000313" key="2">
    <source>
        <dbReference type="EMBL" id="ADY27012.1"/>
    </source>
</evidence>
<dbReference type="HOGENOM" id="CLU_1124119_0_0_0"/>
<dbReference type="Pfam" id="PF00149">
    <property type="entry name" value="Metallophos"/>
    <property type="match status" value="1"/>
</dbReference>
<name>F0RM02_DEIPM</name>
<evidence type="ECO:0000313" key="3">
    <source>
        <dbReference type="Proteomes" id="UP000007718"/>
    </source>
</evidence>
<dbReference type="SUPFAM" id="SSF56300">
    <property type="entry name" value="Metallo-dependent phosphatases"/>
    <property type="match status" value="1"/>
</dbReference>
<dbReference type="KEGG" id="dpt:Deipr_1880"/>
<gene>
    <name evidence="2" type="ordered locus">Deipr_1880</name>
</gene>
<dbReference type="eggNOG" id="COG0639">
    <property type="taxonomic scope" value="Bacteria"/>
</dbReference>
<dbReference type="Gene3D" id="3.60.21.10">
    <property type="match status" value="1"/>
</dbReference>
<reference evidence="2 3" key="2">
    <citation type="journal article" date="2012" name="Stand. Genomic Sci.">
        <title>Complete genome sequence of the orange-red pigmented, radioresistant Deinococcus proteolyticus type strain (MRP(T)).</title>
        <authorList>
            <person name="Copeland A."/>
            <person name="Zeytun A."/>
            <person name="Yassawong M."/>
            <person name="Nolan M."/>
            <person name="Lucas S."/>
            <person name="Hammon N."/>
            <person name="Deshpande S."/>
            <person name="Cheng J.F."/>
            <person name="Han C."/>
            <person name="Tapia R."/>
            <person name="Goodwin L.A."/>
            <person name="Pitluck S."/>
            <person name="Mavromatis K."/>
            <person name="Liolios K."/>
            <person name="Pagani I."/>
            <person name="Ivanova N."/>
            <person name="Mikhailova N."/>
            <person name="Pati A."/>
            <person name="Chen A."/>
            <person name="Palaniappan K."/>
            <person name="Land M."/>
            <person name="Hauser L."/>
            <person name="Jeffries C.D."/>
            <person name="Brambilla E.M."/>
            <person name="Rohde M."/>
            <person name="Sikorski J."/>
            <person name="Pukall R."/>
            <person name="Goker M."/>
            <person name="Detter J.C."/>
            <person name="Woyke T."/>
            <person name="Bristow J."/>
            <person name="Eisen J.A."/>
            <person name="Markowitz V."/>
            <person name="Hugenholtz P."/>
            <person name="Kyrpides N.C."/>
            <person name="Klenk H.P."/>
            <person name="Lapidus A."/>
        </authorList>
    </citation>
    <scope>NUCLEOTIDE SEQUENCE [LARGE SCALE GENOMIC DNA]</scope>
    <source>
        <strain evidence="3">ATCC 35074 / DSM 20540 / JCM 6276 / NBRC 101906 / NCIMB 13154 / VKM Ac-1939 / CCM 2703 / MRP</strain>
    </source>
</reference>
<dbReference type="RefSeq" id="WP_013615620.1">
    <property type="nucleotide sequence ID" value="NC_015161.1"/>
</dbReference>
<dbReference type="EMBL" id="CP002536">
    <property type="protein sequence ID" value="ADY27012.1"/>
    <property type="molecule type" value="Genomic_DNA"/>
</dbReference>
<reference evidence="3" key="1">
    <citation type="submission" date="2011-02" db="EMBL/GenBank/DDBJ databases">
        <title>The complete sequence of chromosome of Deinococcus proteolyticus DSM 20540.</title>
        <authorList>
            <consortium name="US DOE Joint Genome Institute (JGI-PGF)"/>
            <person name="Lucas S."/>
            <person name="Copeland A."/>
            <person name="Lapidus A."/>
            <person name="Bruce D."/>
            <person name="Goodwin L."/>
            <person name="Pitluck S."/>
            <person name="Kyrpides N."/>
            <person name="Mavromatis K."/>
            <person name="Pagani I."/>
            <person name="Ivanova N."/>
            <person name="Ovchinnikova G."/>
            <person name="Zeytun A."/>
            <person name="Detter J.C."/>
            <person name="Han C."/>
            <person name="Land M."/>
            <person name="Hauser L."/>
            <person name="Markowitz V."/>
            <person name="Cheng J.-F."/>
            <person name="Hugenholtz P."/>
            <person name="Woyke T."/>
            <person name="Wu D."/>
            <person name="Pukall R."/>
            <person name="Steenblock K."/>
            <person name="Brambilla E."/>
            <person name="Klenk H.-P."/>
            <person name="Eisen J.A."/>
        </authorList>
    </citation>
    <scope>NUCLEOTIDE SEQUENCE [LARGE SCALE GENOMIC DNA]</scope>
    <source>
        <strain evidence="3">ATCC 35074 / DSM 20540 / JCM 6276 / NBRC 101906 / NCIMB 13154 / VKM Ac-1939 / CCM 2703 / MRP</strain>
    </source>
</reference>
<accession>F0RM02</accession>
<protein>
    <submittedName>
        <fullName evidence="2">Metallophosphoesterase</fullName>
    </submittedName>
</protein>
<dbReference type="InterPro" id="IPR004843">
    <property type="entry name" value="Calcineurin-like_PHP"/>
</dbReference>
<keyword evidence="3" id="KW-1185">Reference proteome</keyword>
<organism evidence="2 3">
    <name type="scientific">Deinococcus proteolyticus (strain ATCC 35074 / DSM 20540 / JCM 6276 / NBRC 101906 / NCIMB 13154 / VKM Ac-1939 / CCM 2703 / MRP)</name>
    <dbReference type="NCBI Taxonomy" id="693977"/>
    <lineage>
        <taxon>Bacteria</taxon>
        <taxon>Thermotogati</taxon>
        <taxon>Deinococcota</taxon>
        <taxon>Deinococci</taxon>
        <taxon>Deinococcales</taxon>
        <taxon>Deinococcaceae</taxon>
        <taxon>Deinococcus</taxon>
    </lineage>
</organism>
<proteinExistence type="predicted"/>
<dbReference type="Proteomes" id="UP000007718">
    <property type="component" value="Chromosome"/>
</dbReference>
<sequence length="270" mass="29611">MSSPTPTHAPVPTSAPAGLRKFIVVGDVHADFAGLWGALRAAGCVTPGGQPTPPVRSGLYQVVLLGDLVHPKSQRAYDELLGATYDCHDPAHQAQVAAVQIEGLRAVRDYQAQAPGSVHIVLGNHDDVLVQPRFVLGTSGGLRHTEFDPRHGGTPLPADLSAWVGTFLRELRVGRVQFAHVGPLPAHACYDEWFYSDTSSKRWFLDTPEYVELAGLAFGVYGHTQMDRGIVVHEGHRFALADALHRREYLELMLDPGRENPLHNWRVVQF</sequence>
<dbReference type="STRING" id="693977.Deipr_1880"/>
<dbReference type="AlphaFoldDB" id="F0RM02"/>
<feature type="domain" description="Calcineurin-like phosphoesterase" evidence="1">
    <location>
        <begin position="21"/>
        <end position="182"/>
    </location>
</feature>
<dbReference type="InterPro" id="IPR029052">
    <property type="entry name" value="Metallo-depent_PP-like"/>
</dbReference>
<dbReference type="GO" id="GO:0016787">
    <property type="term" value="F:hydrolase activity"/>
    <property type="evidence" value="ECO:0007669"/>
    <property type="project" value="InterPro"/>
</dbReference>
<evidence type="ECO:0000259" key="1">
    <source>
        <dbReference type="Pfam" id="PF00149"/>
    </source>
</evidence>